<dbReference type="STRING" id="42156.A0A3P6U6W3"/>
<keyword evidence="3 6" id="KW-0812">Transmembrane</keyword>
<organism evidence="10 11">
    <name type="scientific">Litomosoides sigmodontis</name>
    <name type="common">Filarial nematode worm</name>
    <dbReference type="NCBI Taxonomy" id="42156"/>
    <lineage>
        <taxon>Eukaryota</taxon>
        <taxon>Metazoa</taxon>
        <taxon>Ecdysozoa</taxon>
        <taxon>Nematoda</taxon>
        <taxon>Chromadorea</taxon>
        <taxon>Rhabditida</taxon>
        <taxon>Spirurina</taxon>
        <taxon>Spiruromorpha</taxon>
        <taxon>Filarioidea</taxon>
        <taxon>Onchocercidae</taxon>
        <taxon>Litomosoides</taxon>
    </lineage>
</organism>
<sequence>MRIYLSVVSDVNGFALFSPQQGANYNRTTIFLQDGCPSRSSSVVGVESGRRHVLPLDAVRRPHCAVMIKTASTAISLERPFVDLVAIADISALSHIRHPICVTAQLTLSASVTVPVSCTLSPFDSARQSCLLRIIVPYSWFPLNSSHKQIVTLLHSIDKECGALHAELHRTKITLLSPSLNYKSFDLDKQSPTFHLQLMSPTNFTLAASSLTTLLLHFDYDGSNETHLTAVQIKIWLSSYLKLLSVTSADPKLWTVQAESASHPDTHMIFTCQYHSSSSLDDNLERFNGYMMMMLIKVKGSLGTKSEKQSIDGDLVRVHWEVQYFISENSTYVGKTTTKRVTTQFRIFSDFVYALLPMIKGENLINTAVLSGKQAAVPMKIFSITEGGSLNDVTSSSYCLSAESRVLKASPSCSSIYVDGSELRGMNKVKVHIRFQTLSSSVEVTVWYPRLPITVWLSDPVLNSIKDWQIAVWKWLSSRRRREARQFGCVNKYQEAEVRILASYYVGDKETGERIYLSGSRDILFDVTALTMNHVHSSNIGVAVVLSRQDRIFVVAHRSGSARITVRSNTPNIDYGSAPIVVTEDAVTIRRLAVEGVVDIALDIERIPRKTHEYVVSTFIQNTLTHKYQHATLVCRLYFSDEQMLELSDIPSEQYVLKGWSSNEQAVALNHEPGGHNIELIVLQNVKNVVISLSLHSPPQCSEPDSRAIGQIDYPVLVEFNANELTSTSSIINYNGGEKLESTANSNSWNSEVLLGLIILFGVVIGIVHAIGSRARQPLNEGYEKLVLPILTRLSSSSSCGKDENSQEWIWLSKAQIDGASINSRNQPWMLLITYQV</sequence>
<evidence type="ECO:0008006" key="12">
    <source>
        <dbReference type="Google" id="ProtNLM"/>
    </source>
</evidence>
<dbReference type="AlphaFoldDB" id="A0A3P6U6W3"/>
<dbReference type="Pfam" id="PF23486">
    <property type="entry name" value="Ig_TMEM132_5th"/>
    <property type="match status" value="1"/>
</dbReference>
<feature type="domain" description="Transmembrane protein TMEM132 sixth" evidence="9">
    <location>
        <begin position="588"/>
        <end position="702"/>
    </location>
</feature>
<evidence type="ECO:0000256" key="3">
    <source>
        <dbReference type="ARBA" id="ARBA00022692"/>
    </source>
</evidence>
<evidence type="ECO:0000259" key="9">
    <source>
        <dbReference type="Pfam" id="PF23487"/>
    </source>
</evidence>
<evidence type="ECO:0000313" key="11">
    <source>
        <dbReference type="Proteomes" id="UP000277928"/>
    </source>
</evidence>
<dbReference type="EMBL" id="UYRX01000115">
    <property type="protein sequence ID" value="VDK74498.1"/>
    <property type="molecule type" value="Genomic_DNA"/>
</dbReference>
<dbReference type="PANTHER" id="PTHR13388">
    <property type="entry name" value="DETONATOR, ISOFORM E"/>
    <property type="match status" value="1"/>
</dbReference>
<evidence type="ECO:0000256" key="6">
    <source>
        <dbReference type="SAM" id="Phobius"/>
    </source>
</evidence>
<dbReference type="GO" id="GO:0016020">
    <property type="term" value="C:membrane"/>
    <property type="evidence" value="ECO:0007669"/>
    <property type="project" value="UniProtKB-SubCell"/>
</dbReference>
<dbReference type="InterPro" id="IPR031437">
    <property type="entry name" value="Ig_TMEM132_4th"/>
</dbReference>
<dbReference type="Pfam" id="PF23487">
    <property type="entry name" value="Ig_TMEM132_6th"/>
    <property type="match status" value="1"/>
</dbReference>
<dbReference type="InterPro" id="IPR055423">
    <property type="entry name" value="Ig_TMEM132_5th"/>
</dbReference>
<evidence type="ECO:0000256" key="5">
    <source>
        <dbReference type="ARBA" id="ARBA00023136"/>
    </source>
</evidence>
<dbReference type="InterPro" id="IPR026307">
    <property type="entry name" value="TMEM132"/>
</dbReference>
<evidence type="ECO:0000256" key="2">
    <source>
        <dbReference type="ARBA" id="ARBA00006166"/>
    </source>
</evidence>
<dbReference type="PANTHER" id="PTHR13388:SF11">
    <property type="entry name" value="DETONATOR, ISOFORM E"/>
    <property type="match status" value="1"/>
</dbReference>
<dbReference type="InterPro" id="IPR055424">
    <property type="entry name" value="Ig_TMEM132_6th"/>
</dbReference>
<evidence type="ECO:0000259" key="8">
    <source>
        <dbReference type="Pfam" id="PF23486"/>
    </source>
</evidence>
<keyword evidence="5 6" id="KW-0472">Membrane</keyword>
<feature type="domain" description="Transmembrane protein TMEM132 fifth" evidence="8">
    <location>
        <begin position="455"/>
        <end position="587"/>
    </location>
</feature>
<dbReference type="Proteomes" id="UP000277928">
    <property type="component" value="Unassembled WGS sequence"/>
</dbReference>
<feature type="transmembrane region" description="Helical" evidence="6">
    <location>
        <begin position="753"/>
        <end position="772"/>
    </location>
</feature>
<comment type="similarity">
    <text evidence="2">Belongs to the TMEM132 family.</text>
</comment>
<accession>A0A3P6U6W3</accession>
<evidence type="ECO:0000313" key="10">
    <source>
        <dbReference type="EMBL" id="VDK74498.1"/>
    </source>
</evidence>
<proteinExistence type="inferred from homology"/>
<comment type="subcellular location">
    <subcellularLocation>
        <location evidence="1">Membrane</location>
        <topology evidence="1">Single-pass type I membrane protein</topology>
    </subcellularLocation>
</comment>
<keyword evidence="4 6" id="KW-1133">Transmembrane helix</keyword>
<evidence type="ECO:0000256" key="1">
    <source>
        <dbReference type="ARBA" id="ARBA00004479"/>
    </source>
</evidence>
<evidence type="ECO:0000256" key="4">
    <source>
        <dbReference type="ARBA" id="ARBA00022989"/>
    </source>
</evidence>
<protein>
    <recommendedName>
        <fullName evidence="12">Transmembrane protein family 132 middle domain-containing protein</fullName>
    </recommendedName>
</protein>
<name>A0A3P6U6W3_LITSI</name>
<feature type="domain" description="Transmembrane protein family 132 fourth" evidence="7">
    <location>
        <begin position="354"/>
        <end position="451"/>
    </location>
</feature>
<reference evidence="10 11" key="1">
    <citation type="submission" date="2018-08" db="EMBL/GenBank/DDBJ databases">
        <authorList>
            <person name="Laetsch R D."/>
            <person name="Stevens L."/>
            <person name="Kumar S."/>
            <person name="Blaxter L. M."/>
        </authorList>
    </citation>
    <scope>NUCLEOTIDE SEQUENCE [LARGE SCALE GENOMIC DNA]</scope>
</reference>
<gene>
    <name evidence="10" type="ORF">NLS_LOCUS2495</name>
</gene>
<dbReference type="OMA" id="DWQIAVW"/>
<dbReference type="OrthoDB" id="10026202at2759"/>
<dbReference type="Pfam" id="PF16070">
    <property type="entry name" value="Ig_TMEM132_4th"/>
    <property type="match status" value="1"/>
</dbReference>
<evidence type="ECO:0000259" key="7">
    <source>
        <dbReference type="Pfam" id="PF16070"/>
    </source>
</evidence>
<keyword evidence="11" id="KW-1185">Reference proteome</keyword>